<gene>
    <name evidence="1" type="ORF">A3K90_09865</name>
</gene>
<accession>A0A165M601</accession>
<dbReference type="SUPFAM" id="SSF53254">
    <property type="entry name" value="Phosphoglycerate mutase-like"/>
    <property type="match status" value="1"/>
</dbReference>
<dbReference type="EMBL" id="LVWG01000017">
    <property type="protein sequence ID" value="KZK74851.1"/>
    <property type="molecule type" value="Genomic_DNA"/>
</dbReference>
<proteinExistence type="predicted"/>
<dbReference type="InterPro" id="IPR029033">
    <property type="entry name" value="His_PPase_superfam"/>
</dbReference>
<dbReference type="CDD" id="cd07067">
    <property type="entry name" value="HP_PGM_like"/>
    <property type="match status" value="1"/>
</dbReference>
<evidence type="ECO:0000313" key="2">
    <source>
        <dbReference type="Proteomes" id="UP000076481"/>
    </source>
</evidence>
<protein>
    <submittedName>
        <fullName evidence="1">Histidine phosphatase family protein</fullName>
    </submittedName>
</protein>
<organism evidence="1 2">
    <name type="scientific">Pelodictyon luteolum</name>
    <dbReference type="NCBI Taxonomy" id="1100"/>
    <lineage>
        <taxon>Bacteria</taxon>
        <taxon>Pseudomonadati</taxon>
        <taxon>Chlorobiota</taxon>
        <taxon>Chlorobiia</taxon>
        <taxon>Chlorobiales</taxon>
        <taxon>Chlorobiaceae</taxon>
        <taxon>Chlorobium/Pelodictyon group</taxon>
        <taxon>Pelodictyon</taxon>
    </lineage>
</organism>
<dbReference type="Gene3D" id="3.40.50.1240">
    <property type="entry name" value="Phosphoglycerate mutase-like"/>
    <property type="match status" value="1"/>
</dbReference>
<dbReference type="AlphaFoldDB" id="A0A165M601"/>
<dbReference type="PANTHER" id="PTHR47623">
    <property type="entry name" value="OS09G0287300 PROTEIN"/>
    <property type="match status" value="1"/>
</dbReference>
<sequence length="166" mass="18487">MKTLYLVRHAKAGWSADAASDFERTLSERGIKDAHFMARLVHEKGARPDMLVSSPALRALTTAEIFAGVFAVPLESILQKMEIYHGGAQELLDTVRLLPDEAGSVMLFGHNPVISELANRFGDMNGEAMETCSVARLDFQVDRWSEAGPGKGLMMWHEHPEKRHTR</sequence>
<dbReference type="PANTHER" id="PTHR47623:SF1">
    <property type="entry name" value="OS09G0287300 PROTEIN"/>
    <property type="match status" value="1"/>
</dbReference>
<comment type="caution">
    <text evidence="1">The sequence shown here is derived from an EMBL/GenBank/DDBJ whole genome shotgun (WGS) entry which is preliminary data.</text>
</comment>
<reference evidence="1 2" key="1">
    <citation type="submission" date="2016-03" db="EMBL/GenBank/DDBJ databases">
        <title>Speciation and ecological success in dimly lit waters: horizontal gene transfer in a green sulfur bacteria bloom unveiled by metagenomic assembly.</title>
        <authorList>
            <person name="Llorens-Mares T."/>
            <person name="Liu Z."/>
            <person name="Allen L.Z."/>
            <person name="Rusch D.B."/>
            <person name="Craig M.T."/>
            <person name="Dupont C.L."/>
            <person name="Bryant D.A."/>
            <person name="Casamayor E.O."/>
        </authorList>
    </citation>
    <scope>NUCLEOTIDE SEQUENCE [LARGE SCALE GENOMIC DNA]</scope>
    <source>
        <strain evidence="1">CIII</strain>
    </source>
</reference>
<dbReference type="Pfam" id="PF00300">
    <property type="entry name" value="His_Phos_1"/>
    <property type="match status" value="1"/>
</dbReference>
<dbReference type="Proteomes" id="UP000076481">
    <property type="component" value="Unassembled WGS sequence"/>
</dbReference>
<name>A0A165M601_PELLU</name>
<dbReference type="InterPro" id="IPR013078">
    <property type="entry name" value="His_Pase_superF_clade-1"/>
</dbReference>
<evidence type="ECO:0000313" key="1">
    <source>
        <dbReference type="EMBL" id="KZK74851.1"/>
    </source>
</evidence>
<dbReference type="SMART" id="SM00855">
    <property type="entry name" value="PGAM"/>
    <property type="match status" value="1"/>
</dbReference>
<dbReference type="RefSeq" id="WP_303681000.1">
    <property type="nucleotide sequence ID" value="NZ_LVWG01000017.1"/>
</dbReference>